<comment type="domain">
    <text evidence="7">The N-terminal domain does not have lytic activity and probably modulates enzymatic activity. The C-terminal domain is the catalytic active domain.</text>
</comment>
<organism evidence="9 10">
    <name type="scientific">Henriciella pelagia</name>
    <dbReference type="NCBI Taxonomy" id="1977912"/>
    <lineage>
        <taxon>Bacteria</taxon>
        <taxon>Pseudomonadati</taxon>
        <taxon>Pseudomonadota</taxon>
        <taxon>Alphaproteobacteria</taxon>
        <taxon>Hyphomonadales</taxon>
        <taxon>Hyphomonadaceae</taxon>
        <taxon>Henriciella</taxon>
    </lineage>
</organism>
<dbReference type="SUPFAM" id="SSF53850">
    <property type="entry name" value="Periplasmic binding protein-like II"/>
    <property type="match status" value="1"/>
</dbReference>
<evidence type="ECO:0000256" key="5">
    <source>
        <dbReference type="ARBA" id="ARBA00023239"/>
    </source>
</evidence>
<dbReference type="NCBIfam" id="NF008112">
    <property type="entry name" value="PRK10859.1"/>
    <property type="match status" value="1"/>
</dbReference>
<reference evidence="10" key="1">
    <citation type="journal article" date="2019" name="Int. J. Syst. Evol. Microbiol.">
        <title>The Global Catalogue of Microorganisms (GCM) 10K type strain sequencing project: providing services to taxonomists for standard genome sequencing and annotation.</title>
        <authorList>
            <consortium name="The Broad Institute Genomics Platform"/>
            <consortium name="The Broad Institute Genome Sequencing Center for Infectious Disease"/>
            <person name="Wu L."/>
            <person name="Ma J."/>
        </authorList>
    </citation>
    <scope>NUCLEOTIDE SEQUENCE [LARGE SCALE GENOMIC DNA]</scope>
    <source>
        <strain evidence="10">CGMCC 1.15928</strain>
    </source>
</reference>
<sequence>MKNQARIGLLAGAAILSGLVLTRCQSAEDAAIVTDSTTIDSIREGGELVVLTLESPTTYRKFAETEEGYEIDIVEEFADSLGVKPRYVVMDNVEALIKGIENGRGHIGAAGLTMTEARSARVKFGPAYKNVEEAVVCHQKGPAPTDLDELADVKLTVLAGSSYVETLQRLKADHAGLNWSTRRAGSAMPMLGAVAMRRVECTISDSHLAEYARRLYPDLITPMTVSEDRPLGWIYNGKIGGMDTALEDWFAEQHNNGYLEELDEHWFGYLDEFDYVEVLRFVERVEDRLPEFKTYFQAAAADTEFEWHLLAAQAYQESHWDPDAVSGTGVRGLMMLTLPTAEELGVEDRTDPAQSVEGGAKYLRRLYDRIPDGVQGEDRLWFALAAYNVGMGHIYDARRIAERKGLDKNRWDDLRTVLPLLSRPEYYSTVKHGYARGHEPVRYVRKIRDYYRMLRSNEPV</sequence>
<evidence type="ECO:0000313" key="10">
    <source>
        <dbReference type="Proteomes" id="UP000628854"/>
    </source>
</evidence>
<evidence type="ECO:0000256" key="7">
    <source>
        <dbReference type="HAMAP-Rule" id="MF_02016"/>
    </source>
</evidence>
<keyword evidence="5 7" id="KW-0456">Lyase</keyword>
<proteinExistence type="inferred from homology"/>
<dbReference type="SMART" id="SM00062">
    <property type="entry name" value="PBPb"/>
    <property type="match status" value="1"/>
</dbReference>
<comment type="subcellular location">
    <subcellularLocation>
        <location evidence="7">Cell outer membrane</location>
        <topology evidence="7">Peripheral membrane protein</topology>
    </subcellularLocation>
    <text evidence="7">Attached to the inner leaflet of the outer membrane.</text>
</comment>
<evidence type="ECO:0000256" key="6">
    <source>
        <dbReference type="ARBA" id="ARBA00023316"/>
    </source>
</evidence>
<dbReference type="CDD" id="cd13403">
    <property type="entry name" value="MLTF-like"/>
    <property type="match status" value="1"/>
</dbReference>
<keyword evidence="4 7" id="KW-0998">Cell outer membrane</keyword>
<feature type="region of interest" description="LT domain" evidence="7">
    <location>
        <begin position="271"/>
        <end position="460"/>
    </location>
</feature>
<gene>
    <name evidence="7 9" type="primary">mltF</name>
    <name evidence="9" type="ORF">GCM10011503_26150</name>
</gene>
<evidence type="ECO:0000256" key="4">
    <source>
        <dbReference type="ARBA" id="ARBA00023237"/>
    </source>
</evidence>
<dbReference type="Gene3D" id="1.10.530.10">
    <property type="match status" value="1"/>
</dbReference>
<dbReference type="Pfam" id="PF00497">
    <property type="entry name" value="SBP_bac_3"/>
    <property type="match status" value="1"/>
</dbReference>
<evidence type="ECO:0000256" key="1">
    <source>
        <dbReference type="ARBA" id="ARBA00009387"/>
    </source>
</evidence>
<dbReference type="CDD" id="cd01009">
    <property type="entry name" value="PBP2_YfhD_N"/>
    <property type="match status" value="1"/>
</dbReference>
<dbReference type="InterPro" id="IPR008258">
    <property type="entry name" value="Transglycosylase_SLT_dom_1"/>
</dbReference>
<keyword evidence="2 7" id="KW-0732">Signal</keyword>
<comment type="similarity">
    <text evidence="7">In the N-terminal section; belongs to the bacterial solute-binding protein 3 family.</text>
</comment>
<protein>
    <recommendedName>
        <fullName evidence="7">Membrane-bound lytic murein transglycosylase F</fullName>
        <ecNumber evidence="7">4.2.2.n1</ecNumber>
    </recommendedName>
    <alternativeName>
        <fullName evidence="7">Murein lyase F</fullName>
    </alternativeName>
</protein>
<dbReference type="SUPFAM" id="SSF53955">
    <property type="entry name" value="Lysozyme-like"/>
    <property type="match status" value="1"/>
</dbReference>
<evidence type="ECO:0000256" key="2">
    <source>
        <dbReference type="ARBA" id="ARBA00022729"/>
    </source>
</evidence>
<name>A0ABQ1JWF1_9PROT</name>
<dbReference type="Gene3D" id="3.40.190.10">
    <property type="entry name" value="Periplasmic binding protein-like II"/>
    <property type="match status" value="2"/>
</dbReference>
<keyword evidence="3 7" id="KW-0472">Membrane</keyword>
<evidence type="ECO:0000256" key="3">
    <source>
        <dbReference type="ARBA" id="ARBA00023136"/>
    </source>
</evidence>
<dbReference type="InterPro" id="IPR023703">
    <property type="entry name" value="MltF"/>
</dbReference>
<comment type="caution">
    <text evidence="7">Lacks conserved residue(s) required for the propagation of feature annotation.</text>
</comment>
<feature type="domain" description="Solute-binding protein family 3/N-terminal" evidence="8">
    <location>
        <begin position="47"/>
        <end position="270"/>
    </location>
</feature>
<evidence type="ECO:0000313" key="9">
    <source>
        <dbReference type="EMBL" id="GGB76177.1"/>
    </source>
</evidence>
<keyword evidence="6 7" id="KW-0961">Cell wall biogenesis/degradation</keyword>
<dbReference type="InterPro" id="IPR023346">
    <property type="entry name" value="Lysozyme-like_dom_sf"/>
</dbReference>
<keyword evidence="10" id="KW-1185">Reference proteome</keyword>
<evidence type="ECO:0000259" key="8">
    <source>
        <dbReference type="SMART" id="SM00062"/>
    </source>
</evidence>
<dbReference type="PANTHER" id="PTHR35936">
    <property type="entry name" value="MEMBRANE-BOUND LYTIC MUREIN TRANSGLYCOSYLASE F"/>
    <property type="match status" value="1"/>
</dbReference>
<dbReference type="EC" id="4.2.2.n1" evidence="7"/>
<comment type="similarity">
    <text evidence="1">Belongs to the virb1 family.</text>
</comment>
<dbReference type="EMBL" id="BMKF01000002">
    <property type="protein sequence ID" value="GGB76177.1"/>
    <property type="molecule type" value="Genomic_DNA"/>
</dbReference>
<comment type="similarity">
    <text evidence="7">In the C-terminal section; belongs to the transglycosylase Slt family.</text>
</comment>
<dbReference type="PANTHER" id="PTHR35936:SF32">
    <property type="entry name" value="MEMBRANE-BOUND LYTIC MUREIN TRANSGLYCOSYLASE F"/>
    <property type="match status" value="1"/>
</dbReference>
<dbReference type="RefSeq" id="WP_084391691.1">
    <property type="nucleotide sequence ID" value="NZ_BMKF01000002.1"/>
</dbReference>
<comment type="caution">
    <text evidence="9">The sequence shown here is derived from an EMBL/GenBank/DDBJ whole genome shotgun (WGS) entry which is preliminary data.</text>
</comment>
<accession>A0ABQ1JWF1</accession>
<dbReference type="InterPro" id="IPR001638">
    <property type="entry name" value="Solute-binding_3/MltF_N"/>
</dbReference>
<comment type="function">
    <text evidence="7">Murein-degrading enzyme that degrades murein glycan strands and insoluble, high-molecular weight murein sacculi, with the concomitant formation of a 1,6-anhydromuramoyl product. Lytic transglycosylases (LTs) play an integral role in the metabolism of the peptidoglycan (PG) sacculus. Their lytic action creates space within the PG sacculus to allow for its expansion as well as for the insertion of various structures such as secretion systems and flagella.</text>
</comment>
<dbReference type="Pfam" id="PF01464">
    <property type="entry name" value="SLT"/>
    <property type="match status" value="1"/>
</dbReference>
<dbReference type="Proteomes" id="UP000628854">
    <property type="component" value="Unassembled WGS sequence"/>
</dbReference>
<comment type="catalytic activity">
    <reaction evidence="7">
        <text>Exolytic cleavage of the (1-&gt;4)-beta-glycosidic linkage between N-acetylmuramic acid (MurNAc) and N-acetylglucosamine (GlcNAc) residues in peptidoglycan, from either the reducing or the non-reducing ends of the peptidoglycan chains, with concomitant formation of a 1,6-anhydrobond in the MurNAc residue.</text>
        <dbReference type="EC" id="4.2.2.n1"/>
    </reaction>
</comment>
<dbReference type="HAMAP" id="MF_02016">
    <property type="entry name" value="MltF"/>
    <property type="match status" value="1"/>
</dbReference>
<feature type="active site" evidence="7">
    <location>
        <position position="317"/>
    </location>
</feature>